<dbReference type="InterPro" id="IPR047650">
    <property type="entry name" value="Transpos_IS110"/>
</dbReference>
<evidence type="ECO:0000313" key="5">
    <source>
        <dbReference type="Proteomes" id="UP000295197"/>
    </source>
</evidence>
<keyword evidence="5" id="KW-1185">Reference proteome</keyword>
<dbReference type="GO" id="GO:0006313">
    <property type="term" value="P:DNA transposition"/>
    <property type="evidence" value="ECO:0007669"/>
    <property type="project" value="InterPro"/>
</dbReference>
<dbReference type="PANTHER" id="PTHR33055:SF3">
    <property type="entry name" value="PUTATIVE TRANSPOSASE FOR IS117-RELATED"/>
    <property type="match status" value="1"/>
</dbReference>
<dbReference type="Pfam" id="PF01548">
    <property type="entry name" value="DEDD_Tnp_IS110"/>
    <property type="match status" value="1"/>
</dbReference>
<evidence type="ECO:0000313" key="4">
    <source>
        <dbReference type="EMBL" id="TCV04121.1"/>
    </source>
</evidence>
<gene>
    <name evidence="4" type="ORF">EDC17_11071</name>
</gene>
<protein>
    <submittedName>
        <fullName evidence="4">Transposase</fullName>
    </submittedName>
</protein>
<dbReference type="RefSeq" id="WP_132779386.1">
    <property type="nucleotide sequence ID" value="NZ_SMBZ01000107.1"/>
</dbReference>
<dbReference type="GO" id="GO:0003677">
    <property type="term" value="F:DNA binding"/>
    <property type="evidence" value="ECO:0007669"/>
    <property type="project" value="InterPro"/>
</dbReference>
<name>A0A4R3VIC6_9SPHI</name>
<feature type="non-terminal residue" evidence="4">
    <location>
        <position position="314"/>
    </location>
</feature>
<feature type="domain" description="Transposase IS116/IS110/IS902 C-terminal" evidence="3">
    <location>
        <begin position="213"/>
        <end position="298"/>
    </location>
</feature>
<sequence>MESKTKFFIGIDVSKPYFDASLMCVIEHQKQPIQTIRFENSIQGLKHFHDWLKKNKVALNENTLLVIENTGIYHRLLWAFCCDKKLPIHIGNSAHIKWSFGIARGKSDRIDSIRLCQYACREADSLKSTGVLDPTLLRLQDLMASRRRMLSQLNSNKTYLNELRNISDKATRQMLERVHRDAIKGLSESIAKIEAMMKKIIAENDKIKTNYGLLTSVPGIGNLTAIYLICCTNNFACGRSGKQLACYAGVVPFEHSSGISIKGRNRVSNMANKELKKMLHLCAISAIQSYPEFKGYYERKTGEGKPKMSVINAI</sequence>
<dbReference type="AlphaFoldDB" id="A0A4R3VIC6"/>
<feature type="domain" description="Transposase IS110-like N-terminal" evidence="2">
    <location>
        <begin position="9"/>
        <end position="162"/>
    </location>
</feature>
<reference evidence="4 5" key="1">
    <citation type="submission" date="2019-03" db="EMBL/GenBank/DDBJ databases">
        <title>Genomic Encyclopedia of Type Strains, Phase IV (KMG-IV): sequencing the most valuable type-strain genomes for metagenomic binning, comparative biology and taxonomic classification.</title>
        <authorList>
            <person name="Goeker M."/>
        </authorList>
    </citation>
    <scope>NUCLEOTIDE SEQUENCE [LARGE SCALE GENOMIC DNA]</scope>
    <source>
        <strain evidence="4 5">DSM 22362</strain>
    </source>
</reference>
<dbReference type="GO" id="GO:0004803">
    <property type="term" value="F:transposase activity"/>
    <property type="evidence" value="ECO:0007669"/>
    <property type="project" value="InterPro"/>
</dbReference>
<evidence type="ECO:0000259" key="2">
    <source>
        <dbReference type="Pfam" id="PF01548"/>
    </source>
</evidence>
<dbReference type="Proteomes" id="UP000295197">
    <property type="component" value="Unassembled WGS sequence"/>
</dbReference>
<dbReference type="Pfam" id="PF02371">
    <property type="entry name" value="Transposase_20"/>
    <property type="match status" value="1"/>
</dbReference>
<keyword evidence="1" id="KW-0175">Coiled coil</keyword>
<dbReference type="NCBIfam" id="NF033542">
    <property type="entry name" value="transpos_IS110"/>
    <property type="match status" value="1"/>
</dbReference>
<comment type="caution">
    <text evidence="4">The sequence shown here is derived from an EMBL/GenBank/DDBJ whole genome shotgun (WGS) entry which is preliminary data.</text>
</comment>
<dbReference type="InterPro" id="IPR003346">
    <property type="entry name" value="Transposase_20"/>
</dbReference>
<organism evidence="4 5">
    <name type="scientific">Sphingobacterium alimentarium</name>
    <dbReference type="NCBI Taxonomy" id="797292"/>
    <lineage>
        <taxon>Bacteria</taxon>
        <taxon>Pseudomonadati</taxon>
        <taxon>Bacteroidota</taxon>
        <taxon>Sphingobacteriia</taxon>
        <taxon>Sphingobacteriales</taxon>
        <taxon>Sphingobacteriaceae</taxon>
        <taxon>Sphingobacterium</taxon>
    </lineage>
</organism>
<dbReference type="EMBL" id="SMBZ01000107">
    <property type="protein sequence ID" value="TCV04121.1"/>
    <property type="molecule type" value="Genomic_DNA"/>
</dbReference>
<accession>A0A4R3VIC6</accession>
<evidence type="ECO:0000259" key="3">
    <source>
        <dbReference type="Pfam" id="PF02371"/>
    </source>
</evidence>
<feature type="coiled-coil region" evidence="1">
    <location>
        <begin position="183"/>
        <end position="210"/>
    </location>
</feature>
<dbReference type="PANTHER" id="PTHR33055">
    <property type="entry name" value="TRANSPOSASE FOR INSERTION SEQUENCE ELEMENT IS1111A"/>
    <property type="match status" value="1"/>
</dbReference>
<dbReference type="InterPro" id="IPR002525">
    <property type="entry name" value="Transp_IS110-like_N"/>
</dbReference>
<dbReference type="OrthoDB" id="964423at2"/>
<proteinExistence type="predicted"/>
<evidence type="ECO:0000256" key="1">
    <source>
        <dbReference type="SAM" id="Coils"/>
    </source>
</evidence>